<dbReference type="AlphaFoldDB" id="A0A5M9ZRU9"/>
<protein>
    <submittedName>
        <fullName evidence="1">Uncharacterized protein</fullName>
    </submittedName>
</protein>
<gene>
    <name evidence="1" type="ORF">EMO91_00695</name>
</gene>
<dbReference type="EMBL" id="RZUH01000001">
    <property type="protein sequence ID" value="KAA8829562.1"/>
    <property type="molecule type" value="Genomic_DNA"/>
</dbReference>
<accession>A0A5M9ZRU9</accession>
<name>A0A5M9ZRU9_9BIFI</name>
<evidence type="ECO:0000313" key="2">
    <source>
        <dbReference type="Proteomes" id="UP000410049"/>
    </source>
</evidence>
<dbReference type="Proteomes" id="UP000410049">
    <property type="component" value="Unassembled WGS sequence"/>
</dbReference>
<organism evidence="1 2">
    <name type="scientific">Bifidobacterium myosotis</name>
    <dbReference type="NCBI Taxonomy" id="1630166"/>
    <lineage>
        <taxon>Bacteria</taxon>
        <taxon>Bacillati</taxon>
        <taxon>Actinomycetota</taxon>
        <taxon>Actinomycetes</taxon>
        <taxon>Bifidobacteriales</taxon>
        <taxon>Bifidobacteriaceae</taxon>
        <taxon>Bifidobacterium</taxon>
    </lineage>
</organism>
<reference evidence="1 2" key="1">
    <citation type="journal article" date="2019" name="Syst. Appl. Microbiol.">
        <title>Characterization of Bifidobacterium species in feaces of the Egyptian fruit bat: Description of B. vespertilionis sp. nov. and B. rousetti sp. nov.</title>
        <authorList>
            <person name="Modesto M."/>
            <person name="Satti M."/>
            <person name="Watanabe K."/>
            <person name="Puglisi E."/>
            <person name="Morelli L."/>
            <person name="Huang C.-H."/>
            <person name="Liou J.-S."/>
            <person name="Miyashita M."/>
            <person name="Tamura T."/>
            <person name="Saito S."/>
            <person name="Mori K."/>
            <person name="Huang L."/>
            <person name="Sciavilla P."/>
            <person name="Sandri C."/>
            <person name="Spiezio C."/>
            <person name="Vitali F."/>
            <person name="Cavalieri D."/>
            <person name="Perpetuini G."/>
            <person name="Tofalo R."/>
            <person name="Bonetti A."/>
            <person name="Arita M."/>
            <person name="Mattarelli P."/>
        </authorList>
    </citation>
    <scope>NUCLEOTIDE SEQUENCE [LARGE SCALE GENOMIC DNA]</scope>
    <source>
        <strain evidence="1 2">RST17</strain>
    </source>
</reference>
<sequence>MSDAVQHSFLNAESKIGNALANESISAQSTNVLAAGVTRRPCTVTATSEGMKMRRTLPAQRPEFDVTAIYTD</sequence>
<comment type="caution">
    <text evidence="1">The sequence shown here is derived from an EMBL/GenBank/DDBJ whole genome shotgun (WGS) entry which is preliminary data.</text>
</comment>
<proteinExistence type="predicted"/>
<evidence type="ECO:0000313" key="1">
    <source>
        <dbReference type="EMBL" id="KAA8829562.1"/>
    </source>
</evidence>